<feature type="chain" id="PRO_5043806298" description="Two component regulator propeller" evidence="1">
    <location>
        <begin position="21"/>
        <end position="375"/>
    </location>
</feature>
<protein>
    <recommendedName>
        <fullName evidence="3">Two component regulator propeller</fullName>
    </recommendedName>
</protein>
<keyword evidence="1" id="KW-0732">Signal</keyword>
<organism evidence="2">
    <name type="scientific">Telmatobacter sp. DSM 110680</name>
    <dbReference type="NCBI Taxonomy" id="3036704"/>
    <lineage>
        <taxon>Bacteria</taxon>
        <taxon>Pseudomonadati</taxon>
        <taxon>Acidobacteriota</taxon>
        <taxon>Terriglobia</taxon>
        <taxon>Terriglobales</taxon>
        <taxon>Acidobacteriaceae</taxon>
        <taxon>Telmatobacter</taxon>
    </lineage>
</organism>
<evidence type="ECO:0000256" key="1">
    <source>
        <dbReference type="SAM" id="SignalP"/>
    </source>
</evidence>
<gene>
    <name evidence="2" type="ORF">P8935_09390</name>
</gene>
<name>A0AAU7DR45_9BACT</name>
<dbReference type="RefSeq" id="WP_348264735.1">
    <property type="nucleotide sequence ID" value="NZ_CP121196.1"/>
</dbReference>
<dbReference type="EMBL" id="CP121196">
    <property type="protein sequence ID" value="XBH19517.1"/>
    <property type="molecule type" value="Genomic_DNA"/>
</dbReference>
<dbReference type="Gene3D" id="2.130.10.10">
    <property type="entry name" value="YVTN repeat-like/Quinoprotein amine dehydrogenase"/>
    <property type="match status" value="2"/>
</dbReference>
<dbReference type="AlphaFoldDB" id="A0AAU7DR45"/>
<evidence type="ECO:0008006" key="3">
    <source>
        <dbReference type="Google" id="ProtNLM"/>
    </source>
</evidence>
<proteinExistence type="predicted"/>
<accession>A0AAU7DR45</accession>
<sequence>MKAILTIALMVMLVGVPARGAAQARATTSTVHKAATPIAKTAIPLMPRFKFENFTSANGLPDDHVFSVLVDGDRIWAGTENGLGLYENHRWKTFTTKDGLAHRAVLSLALDKRTGDVWAGTLGGLSRVSGGRIDTYTQMNSGLSNDVVYGVSVEGENVWVATAAGGCKLDLHSGQWSLYNERNTPMIEIWVYGVTATPTKVYYAVWGSGVLEYDQQKKIWDKYEDPDGETEMVLFKDQGLIHEITTSVSYVDNILWVATYFGDSRYDGRYWHNFLTKDSGLPSNFTNVIKGVDANRAWFGTDKGLAYYDGVNWAVYRPSLSTGKPEMTVRNAKGTIFPVAVDTAPAHNYVLGIDLQGSDIWVATAKGLSHGIHQP</sequence>
<reference evidence="2" key="1">
    <citation type="submission" date="2023-03" db="EMBL/GenBank/DDBJ databases">
        <title>Edaphobacter sp.</title>
        <authorList>
            <person name="Huber K.J."/>
            <person name="Papendorf J."/>
            <person name="Pilke C."/>
            <person name="Bunk B."/>
            <person name="Sproeer C."/>
            <person name="Pester M."/>
        </authorList>
    </citation>
    <scope>NUCLEOTIDE SEQUENCE</scope>
    <source>
        <strain evidence="2">DSM 110680</strain>
    </source>
</reference>
<feature type="signal peptide" evidence="1">
    <location>
        <begin position="1"/>
        <end position="20"/>
    </location>
</feature>
<dbReference type="InterPro" id="IPR015943">
    <property type="entry name" value="WD40/YVTN_repeat-like_dom_sf"/>
</dbReference>
<dbReference type="SUPFAM" id="SSF63829">
    <property type="entry name" value="Calcium-dependent phosphotriesterase"/>
    <property type="match status" value="1"/>
</dbReference>
<evidence type="ECO:0000313" key="2">
    <source>
        <dbReference type="EMBL" id="XBH19517.1"/>
    </source>
</evidence>